<comment type="caution">
    <text evidence="1">The sequence shown here is derived from an EMBL/GenBank/DDBJ whole genome shotgun (WGS) entry which is preliminary data.</text>
</comment>
<evidence type="ECO:0000313" key="2">
    <source>
        <dbReference type="Proteomes" id="UP000321886"/>
    </source>
</evidence>
<dbReference type="RefSeq" id="WP_146813146.1">
    <property type="nucleotide sequence ID" value="NZ_BJYD01000004.1"/>
</dbReference>
<reference evidence="1 2" key="1">
    <citation type="submission" date="2019-07" db="EMBL/GenBank/DDBJ databases">
        <title>Whole genome shotgun sequence of Halobacillus faecis NBRC 103569.</title>
        <authorList>
            <person name="Hosoyama A."/>
            <person name="Uohara A."/>
            <person name="Ohji S."/>
            <person name="Ichikawa N."/>
        </authorList>
    </citation>
    <scope>NUCLEOTIDE SEQUENCE [LARGE SCALE GENOMIC DNA]</scope>
    <source>
        <strain evidence="1 2">NBRC 103569</strain>
    </source>
</reference>
<accession>A0A511WMQ2</accession>
<gene>
    <name evidence="1" type="ORF">HFA01_06760</name>
</gene>
<dbReference type="InterPro" id="IPR014969">
    <property type="entry name" value="DNA_S_DndE"/>
</dbReference>
<dbReference type="Pfam" id="PF08870">
    <property type="entry name" value="DndE"/>
    <property type="match status" value="1"/>
</dbReference>
<evidence type="ECO:0000313" key="1">
    <source>
        <dbReference type="EMBL" id="GEN52414.1"/>
    </source>
</evidence>
<dbReference type="EMBL" id="BJYD01000004">
    <property type="protein sequence ID" value="GEN52414.1"/>
    <property type="molecule type" value="Genomic_DNA"/>
</dbReference>
<dbReference type="InterPro" id="IPR038472">
    <property type="entry name" value="DndE_sf"/>
</dbReference>
<evidence type="ECO:0008006" key="3">
    <source>
        <dbReference type="Google" id="ProtNLM"/>
    </source>
</evidence>
<dbReference type="AlphaFoldDB" id="A0A511WMQ2"/>
<dbReference type="OrthoDB" id="512647at2"/>
<organism evidence="1 2">
    <name type="scientific">Halobacillus faecis</name>
    <dbReference type="NCBI Taxonomy" id="360184"/>
    <lineage>
        <taxon>Bacteria</taxon>
        <taxon>Bacillati</taxon>
        <taxon>Bacillota</taxon>
        <taxon>Bacilli</taxon>
        <taxon>Bacillales</taxon>
        <taxon>Bacillaceae</taxon>
        <taxon>Halobacillus</taxon>
    </lineage>
</organism>
<proteinExistence type="predicted"/>
<dbReference type="Gene3D" id="1.10.1220.160">
    <property type="entry name" value="DNA sulphur modification protein DndE"/>
    <property type="match status" value="1"/>
</dbReference>
<keyword evidence="2" id="KW-1185">Reference proteome</keyword>
<sequence>MNFRLKTNTQTAETLKVLQNSTGLTPNILSRIGISLSVQQPDQPELVDSDKNGLEFNRNTLTGDHDYFYKSLIRQHAKQEISEESYFPGLFNAHLTRGVKILNEEYKHSGNFSKLLMNLIKTSEENLKGV</sequence>
<protein>
    <recommendedName>
        <fullName evidence="3">DNA sulfur modification protein DndE</fullName>
    </recommendedName>
</protein>
<dbReference type="Proteomes" id="UP000321886">
    <property type="component" value="Unassembled WGS sequence"/>
</dbReference>
<name>A0A511WMQ2_9BACI</name>